<evidence type="ECO:0000256" key="1">
    <source>
        <dbReference type="ARBA" id="ARBA00000439"/>
    </source>
</evidence>
<dbReference type="GO" id="GO:0004134">
    <property type="term" value="F:4-alpha-glucanotransferase activity"/>
    <property type="evidence" value="ECO:0007669"/>
    <property type="project" value="UniProtKB-EC"/>
</dbReference>
<dbReference type="NCBIfam" id="NF011080">
    <property type="entry name" value="PRK14508.1-3"/>
    <property type="match status" value="1"/>
</dbReference>
<sequence>MRSSGILLAITSLPSKWGIGTLGKAAYEFVDFLNRSGQEYWQILPIGPTSIGDSPYQSFSTFAGNPYLIDLDFLQQEELLDIEDYCNICWGEQEEKVDYGLIYKYRFKVLKKAYENFKNMDQRAFLEFKEAEKEWLADYAVFMSLKQKYDNRSWQEWDLNLKKRDKKIMNRIEEELKDEIEFWCFVQYKFYQQWFKLKSYANKKQIKIIGDIPIYVALDSADVWTNAEIFDLDEDMCPVHVAGCPPDAFSETGQLWGNPLYLWEEMKSNDFDWWMKRFKHAMRIYDVTRVDHFRGFDSYYTIEAEALTAEQGTWENGPGMDLFITIEKNFEQLDIIAEDLGFLTPSVKQLLKSSGFPGMKVLEFAFDSRESGDYLPHNYTQNCVVYTGTHDNSTIMGWLKEAPAESIEFCKEYFDITDEENFAWQLIKRAMGTVSDLVIIPMQDYLQLDNRARMNIPSTCSGNWHWRMKHTVLTKPLENRIYKVMKLYQRTQRRIEEMRTYNVKLKDVESIKKFVNIITKFENNFDLTSGKYVVDAKSILGIFSLDLSKTLQLHVFGDKIERVEKEIQDYLVV</sequence>
<evidence type="ECO:0000256" key="6">
    <source>
        <dbReference type="ARBA" id="ARBA00022679"/>
    </source>
</evidence>
<organism evidence="11 12">
    <name type="scientific">Anaerosacchariphilus polymeriproducens</name>
    <dbReference type="NCBI Taxonomy" id="1812858"/>
    <lineage>
        <taxon>Bacteria</taxon>
        <taxon>Bacillati</taxon>
        <taxon>Bacillota</taxon>
        <taxon>Clostridia</taxon>
        <taxon>Lachnospirales</taxon>
        <taxon>Lachnospiraceae</taxon>
        <taxon>Anaerosacchariphilus</taxon>
    </lineage>
</organism>
<dbReference type="EMBL" id="QRCT01000049">
    <property type="protein sequence ID" value="RDU22389.1"/>
    <property type="molecule type" value="Genomic_DNA"/>
</dbReference>
<evidence type="ECO:0000256" key="5">
    <source>
        <dbReference type="ARBA" id="ARBA00022676"/>
    </source>
</evidence>
<proteinExistence type="inferred from homology"/>
<accession>A0A371AS51</accession>
<dbReference type="NCBIfam" id="TIGR00217">
    <property type="entry name" value="malQ"/>
    <property type="match status" value="1"/>
</dbReference>
<dbReference type="Gene3D" id="3.20.20.80">
    <property type="entry name" value="Glycosidases"/>
    <property type="match status" value="1"/>
</dbReference>
<evidence type="ECO:0000256" key="7">
    <source>
        <dbReference type="ARBA" id="ARBA00023277"/>
    </source>
</evidence>
<evidence type="ECO:0000313" key="12">
    <source>
        <dbReference type="Proteomes" id="UP000255036"/>
    </source>
</evidence>
<dbReference type="Gene3D" id="3.30.1340.10">
    <property type="entry name" value="HPr-like"/>
    <property type="match status" value="1"/>
</dbReference>
<dbReference type="OrthoDB" id="9811841at2"/>
<reference evidence="11 12" key="1">
    <citation type="submission" date="2018-07" db="EMBL/GenBank/DDBJ databases">
        <title>Anaerosacharophilus polymeroproducens gen. nov. sp. nov., an anaerobic bacterium isolated from salt field.</title>
        <authorList>
            <person name="Kim W."/>
            <person name="Yang S.-H."/>
            <person name="Oh J."/>
            <person name="Lee J.-H."/>
            <person name="Kwon K.K."/>
        </authorList>
    </citation>
    <scope>NUCLEOTIDE SEQUENCE [LARGE SCALE GENOMIC DNA]</scope>
    <source>
        <strain evidence="11 12">MCWD5</strain>
    </source>
</reference>
<dbReference type="EC" id="2.4.1.25" evidence="3 10"/>
<evidence type="ECO:0000256" key="2">
    <source>
        <dbReference type="ARBA" id="ARBA00005684"/>
    </source>
</evidence>
<keyword evidence="5 10" id="KW-0328">Glycosyltransferase</keyword>
<dbReference type="Pfam" id="PF02446">
    <property type="entry name" value="Glyco_hydro_77"/>
    <property type="match status" value="1"/>
</dbReference>
<dbReference type="GO" id="GO:0005975">
    <property type="term" value="P:carbohydrate metabolic process"/>
    <property type="evidence" value="ECO:0007669"/>
    <property type="project" value="InterPro"/>
</dbReference>
<dbReference type="AlphaFoldDB" id="A0A371AS51"/>
<dbReference type="SUPFAM" id="SSF51445">
    <property type="entry name" value="(Trans)glycosidases"/>
    <property type="match status" value="1"/>
</dbReference>
<comment type="caution">
    <text evidence="11">The sequence shown here is derived from an EMBL/GenBank/DDBJ whole genome shotgun (WGS) entry which is preliminary data.</text>
</comment>
<dbReference type="RefSeq" id="WP_115482799.1">
    <property type="nucleotide sequence ID" value="NZ_QRCT01000049.1"/>
</dbReference>
<comment type="similarity">
    <text evidence="2 10">Belongs to the disproportionating enzyme family.</text>
</comment>
<evidence type="ECO:0000256" key="3">
    <source>
        <dbReference type="ARBA" id="ARBA00012560"/>
    </source>
</evidence>
<dbReference type="InterPro" id="IPR003385">
    <property type="entry name" value="Glyco_hydro_77"/>
</dbReference>
<dbReference type="PANTHER" id="PTHR32438">
    <property type="entry name" value="4-ALPHA-GLUCANOTRANSFERASE DPE1, CHLOROPLASTIC/AMYLOPLASTIC"/>
    <property type="match status" value="1"/>
</dbReference>
<dbReference type="SUPFAM" id="SSF55594">
    <property type="entry name" value="HPr-like"/>
    <property type="match status" value="1"/>
</dbReference>
<keyword evidence="6 10" id="KW-0808">Transferase</keyword>
<evidence type="ECO:0000256" key="4">
    <source>
        <dbReference type="ARBA" id="ARBA00020295"/>
    </source>
</evidence>
<evidence type="ECO:0000256" key="10">
    <source>
        <dbReference type="RuleBase" id="RU361207"/>
    </source>
</evidence>
<keyword evidence="7 10" id="KW-0119">Carbohydrate metabolism</keyword>
<dbReference type="InterPro" id="IPR035895">
    <property type="entry name" value="HPr-like_sf"/>
</dbReference>
<comment type="catalytic activity">
    <reaction evidence="1 10">
        <text>Transfers a segment of a (1-&gt;4)-alpha-D-glucan to a new position in an acceptor, which may be glucose or a (1-&gt;4)-alpha-D-glucan.</text>
        <dbReference type="EC" id="2.4.1.25"/>
    </reaction>
</comment>
<gene>
    <name evidence="11" type="primary">malQ</name>
    <name evidence="11" type="ORF">DWV06_13915</name>
</gene>
<protein>
    <recommendedName>
        <fullName evidence="4 10">4-alpha-glucanotransferase</fullName>
        <ecNumber evidence="3 10">2.4.1.25</ecNumber>
    </recommendedName>
    <alternativeName>
        <fullName evidence="8 10">Amylomaltase</fullName>
    </alternativeName>
    <alternativeName>
        <fullName evidence="9 10">Disproportionating enzyme</fullName>
    </alternativeName>
</protein>
<dbReference type="PANTHER" id="PTHR32438:SF5">
    <property type="entry name" value="4-ALPHA-GLUCANOTRANSFERASE DPE1, CHLOROPLASTIC_AMYLOPLASTIC"/>
    <property type="match status" value="1"/>
</dbReference>
<evidence type="ECO:0000313" key="11">
    <source>
        <dbReference type="EMBL" id="RDU22389.1"/>
    </source>
</evidence>
<evidence type="ECO:0000256" key="9">
    <source>
        <dbReference type="ARBA" id="ARBA00031501"/>
    </source>
</evidence>
<dbReference type="InterPro" id="IPR017853">
    <property type="entry name" value="GH"/>
</dbReference>
<keyword evidence="12" id="KW-1185">Reference proteome</keyword>
<name>A0A371AS51_9FIRM</name>
<evidence type="ECO:0000256" key="8">
    <source>
        <dbReference type="ARBA" id="ARBA00031423"/>
    </source>
</evidence>
<dbReference type="Proteomes" id="UP000255036">
    <property type="component" value="Unassembled WGS sequence"/>
</dbReference>